<evidence type="ECO:0000256" key="7">
    <source>
        <dbReference type="ARBA" id="ARBA00023136"/>
    </source>
</evidence>
<evidence type="ECO:0000259" key="11">
    <source>
        <dbReference type="PROSITE" id="PS50866"/>
    </source>
</evidence>
<comment type="similarity">
    <text evidence="2 9">Belongs to the EMP24/GP25L family.</text>
</comment>
<feature type="transmembrane region" description="Helical" evidence="10">
    <location>
        <begin position="216"/>
        <end position="237"/>
    </location>
</feature>
<reference evidence="13" key="1">
    <citation type="submission" date="2025-08" db="UniProtKB">
        <authorList>
            <consortium name="RefSeq"/>
        </authorList>
    </citation>
    <scope>IDENTIFICATION</scope>
</reference>
<keyword evidence="6 10" id="KW-1133">Transmembrane helix</keyword>
<dbReference type="InterPro" id="IPR009038">
    <property type="entry name" value="GOLD_dom"/>
</dbReference>
<dbReference type="SUPFAM" id="SSF101576">
    <property type="entry name" value="Supernatant protein factor (SPF), C-terminal domain"/>
    <property type="match status" value="1"/>
</dbReference>
<evidence type="ECO:0000256" key="5">
    <source>
        <dbReference type="ARBA" id="ARBA00022729"/>
    </source>
</evidence>
<dbReference type="GO" id="GO:0012505">
    <property type="term" value="C:endomembrane system"/>
    <property type="evidence" value="ECO:0007669"/>
    <property type="project" value="UniProtKB-SubCell"/>
</dbReference>
<dbReference type="SMART" id="SM01190">
    <property type="entry name" value="EMP24_GP25L"/>
    <property type="match status" value="1"/>
</dbReference>
<sequence length="247" mass="28537">MFMGVGWWGLFNPRVVVVDYSVKMNTIVFKSLLWLVLVLLFSPPISALLKEFTVNVEAGVSECFYETIKAGQVMDVEYQVIDGDRGELDINFHWSAPSGRQIVSDFKKAENSHRHEASEDGDYKMCWDNSISRFNSKTVFFEFLVDQDQDDWFKNSVQGNLVPEAALEKYDMTVDDLKESMTRVHTFLSSIRQHQDVMRAHEARDRNFIENNFELVNRWSIIQLLVMVLVGGLQVYMVTSLHGTQFV</sequence>
<comment type="subcellular location">
    <subcellularLocation>
        <location evidence="8">Endomembrane system</location>
        <topology evidence="8">Single-pass membrane protein</topology>
    </subcellularLocation>
    <subcellularLocation>
        <location evidence="1 9">Membrane</location>
        <topology evidence="1 9">Single-pass type I membrane protein</topology>
    </subcellularLocation>
</comment>
<dbReference type="Pfam" id="PF01105">
    <property type="entry name" value="EMP24_GP25L"/>
    <property type="match status" value="1"/>
</dbReference>
<evidence type="ECO:0000256" key="10">
    <source>
        <dbReference type="SAM" id="Phobius"/>
    </source>
</evidence>
<evidence type="ECO:0000256" key="6">
    <source>
        <dbReference type="ARBA" id="ARBA00022989"/>
    </source>
</evidence>
<feature type="domain" description="GOLD" evidence="11">
    <location>
        <begin position="61"/>
        <end position="145"/>
    </location>
</feature>
<dbReference type="PANTHER" id="PTHR22811">
    <property type="entry name" value="TRANSMEMBRANE EMP24 DOMAIN-CONTAINING PROTEIN"/>
    <property type="match status" value="1"/>
</dbReference>
<dbReference type="KEGG" id="foc:113209270"/>
<dbReference type="GeneID" id="113209270"/>
<name>A0A6J1ST23_FRAOC</name>
<keyword evidence="5" id="KW-0732">Signal</keyword>
<evidence type="ECO:0000256" key="3">
    <source>
        <dbReference type="ARBA" id="ARBA00022473"/>
    </source>
</evidence>
<keyword evidence="12" id="KW-1185">Reference proteome</keyword>
<dbReference type="Gene3D" id="2.60.120.680">
    <property type="entry name" value="GOLD domain"/>
    <property type="match status" value="1"/>
</dbReference>
<gene>
    <name evidence="13" type="primary">LOC113209270</name>
</gene>
<dbReference type="Proteomes" id="UP000504606">
    <property type="component" value="Unplaced"/>
</dbReference>
<evidence type="ECO:0000256" key="9">
    <source>
        <dbReference type="RuleBase" id="RU003827"/>
    </source>
</evidence>
<evidence type="ECO:0000256" key="2">
    <source>
        <dbReference type="ARBA" id="ARBA00007104"/>
    </source>
</evidence>
<evidence type="ECO:0000256" key="8">
    <source>
        <dbReference type="ARBA" id="ARBA00037847"/>
    </source>
</evidence>
<evidence type="ECO:0000313" key="13">
    <source>
        <dbReference type="RefSeq" id="XP_026282480.1"/>
    </source>
</evidence>
<dbReference type="RefSeq" id="XP_026282480.1">
    <property type="nucleotide sequence ID" value="XM_026426695.2"/>
</dbReference>
<keyword evidence="3" id="KW-0217">Developmental protein</keyword>
<dbReference type="InterPro" id="IPR036598">
    <property type="entry name" value="GOLD_dom_sf"/>
</dbReference>
<dbReference type="GO" id="GO:0016020">
    <property type="term" value="C:membrane"/>
    <property type="evidence" value="ECO:0007669"/>
    <property type="project" value="UniProtKB-SubCell"/>
</dbReference>
<keyword evidence="7 10" id="KW-0472">Membrane</keyword>
<evidence type="ECO:0000313" key="12">
    <source>
        <dbReference type="Proteomes" id="UP000504606"/>
    </source>
</evidence>
<proteinExistence type="inferred from homology"/>
<dbReference type="PROSITE" id="PS50866">
    <property type="entry name" value="GOLD"/>
    <property type="match status" value="1"/>
</dbReference>
<dbReference type="AlphaFoldDB" id="A0A6J1ST23"/>
<dbReference type="InterPro" id="IPR015720">
    <property type="entry name" value="Emp24-like"/>
</dbReference>
<evidence type="ECO:0000256" key="4">
    <source>
        <dbReference type="ARBA" id="ARBA00022692"/>
    </source>
</evidence>
<feature type="transmembrane region" description="Helical" evidence="10">
    <location>
        <begin position="20"/>
        <end position="41"/>
    </location>
</feature>
<dbReference type="OrthoDB" id="5976732at2759"/>
<keyword evidence="4 9" id="KW-0812">Transmembrane</keyword>
<evidence type="ECO:0000256" key="1">
    <source>
        <dbReference type="ARBA" id="ARBA00004479"/>
    </source>
</evidence>
<organism evidence="12 13">
    <name type="scientific">Frankliniella occidentalis</name>
    <name type="common">Western flower thrips</name>
    <name type="synonym">Euthrips occidentalis</name>
    <dbReference type="NCBI Taxonomy" id="133901"/>
    <lineage>
        <taxon>Eukaryota</taxon>
        <taxon>Metazoa</taxon>
        <taxon>Ecdysozoa</taxon>
        <taxon>Arthropoda</taxon>
        <taxon>Hexapoda</taxon>
        <taxon>Insecta</taxon>
        <taxon>Pterygota</taxon>
        <taxon>Neoptera</taxon>
        <taxon>Paraneoptera</taxon>
        <taxon>Thysanoptera</taxon>
        <taxon>Terebrantia</taxon>
        <taxon>Thripoidea</taxon>
        <taxon>Thripidae</taxon>
        <taxon>Frankliniella</taxon>
    </lineage>
</organism>
<accession>A0A6J1ST23</accession>
<protein>
    <submittedName>
        <fullName evidence="13">Transmembrane emp24 domain-containing protein 5</fullName>
    </submittedName>
</protein>